<accession>A0ABQ8CYF7</accession>
<feature type="non-terminal residue" evidence="8">
    <location>
        <position position="1"/>
    </location>
</feature>
<feature type="transmembrane region" description="Helical" evidence="6">
    <location>
        <begin position="476"/>
        <end position="509"/>
    </location>
</feature>
<keyword evidence="6" id="KW-1133">Transmembrane helix</keyword>
<dbReference type="Pfam" id="PF02362">
    <property type="entry name" value="B3"/>
    <property type="match status" value="2"/>
</dbReference>
<protein>
    <recommendedName>
        <fullName evidence="7">TF-B3 domain-containing protein</fullName>
    </recommendedName>
</protein>
<evidence type="ECO:0000256" key="5">
    <source>
        <dbReference type="ARBA" id="ARBA00023242"/>
    </source>
</evidence>
<dbReference type="SMART" id="SM01019">
    <property type="entry name" value="B3"/>
    <property type="match status" value="2"/>
</dbReference>
<evidence type="ECO:0000313" key="8">
    <source>
        <dbReference type="EMBL" id="KAH0922137.1"/>
    </source>
</evidence>
<keyword evidence="6" id="KW-0472">Membrane</keyword>
<dbReference type="Gene3D" id="2.40.330.10">
    <property type="entry name" value="DNA-binding pseudobarrel domain"/>
    <property type="match status" value="2"/>
</dbReference>
<keyword evidence="9" id="KW-1185">Reference proteome</keyword>
<dbReference type="PANTHER" id="PTHR31674:SF31">
    <property type="entry name" value="TF-B3 DOMAIN-CONTAINING PROTEIN"/>
    <property type="match status" value="1"/>
</dbReference>
<dbReference type="InterPro" id="IPR003340">
    <property type="entry name" value="B3_DNA-bd"/>
</dbReference>
<dbReference type="Proteomes" id="UP000824890">
    <property type="component" value="Unassembled WGS sequence"/>
</dbReference>
<name>A0ABQ8CYF7_BRANA</name>
<comment type="caution">
    <text evidence="8">The sequence shown here is derived from an EMBL/GenBank/DDBJ whole genome shotgun (WGS) entry which is preliminary data.</text>
</comment>
<comment type="subcellular location">
    <subcellularLocation>
        <location evidence="1">Nucleus</location>
    </subcellularLocation>
</comment>
<evidence type="ECO:0000256" key="4">
    <source>
        <dbReference type="ARBA" id="ARBA00023163"/>
    </source>
</evidence>
<evidence type="ECO:0000256" key="1">
    <source>
        <dbReference type="ARBA" id="ARBA00004123"/>
    </source>
</evidence>
<dbReference type="EMBL" id="JAGKQM010000006">
    <property type="protein sequence ID" value="KAH0922137.1"/>
    <property type="molecule type" value="Genomic_DNA"/>
</dbReference>
<keyword evidence="6" id="KW-0812">Transmembrane</keyword>
<feature type="domain" description="TF-B3" evidence="7">
    <location>
        <begin position="239"/>
        <end position="331"/>
    </location>
</feature>
<gene>
    <name evidence="8" type="ORF">HID58_022155</name>
</gene>
<keyword evidence="3" id="KW-0238">DNA-binding</keyword>
<dbReference type="InterPro" id="IPR039218">
    <property type="entry name" value="REM_fam"/>
</dbReference>
<dbReference type="PANTHER" id="PTHR31674">
    <property type="entry name" value="B3 DOMAIN-CONTAINING PROTEIN REM-LIKE 3-RELATED"/>
    <property type="match status" value="1"/>
</dbReference>
<sequence>NSKCNSLYQIENKRVRPPLNKTFELDQKGKRGEDRRNSRMSIRGGLVAFSPILAALLFMLTVNHGEAIWLTIPPTGGTKCVSEEIQSNVVVLADYYVVDEHSPENTPAISSKETSPYGNNLYHQDNVTHETGNYLACLWVDSTHHPQANPLTLGIDWKIGIAAKDWDFVAKRKKSRQGVELQLRRLDGLMQSIRENIKYIKDREAEMREVSETTSSIYNVIWGLPLRCGFTDMMETPREPHFFKPLLPGFHSGVAIPLEFYSKHIQGAEINKPWKLRSDASDQIWEVIREGRTLTKGWKEFTEAHDLRIGDIVIFKHEGDMVFHVTPFGPSCCDIQYTHPHIVKEEADADDAPTFSYDYCFLAEVTATNQKDDKMFLPVEAMRCGALNQQCKEVKLVNKEGKSWTARFGFSESDGAYYISRGWRKFCRDNRCTNGDLFVFNVVGDGTTTPLLCVCPERKECTELLIKHFSRIDVELSLTALICLMGTLEGTAVLLLTLLVLLSCLKVFISEGKDKRMTEDDEISKRLPVKSPVENRR</sequence>
<feature type="transmembrane region" description="Helical" evidence="6">
    <location>
        <begin position="40"/>
        <end position="60"/>
    </location>
</feature>
<proteinExistence type="predicted"/>
<evidence type="ECO:0000256" key="3">
    <source>
        <dbReference type="ARBA" id="ARBA00023125"/>
    </source>
</evidence>
<keyword evidence="4" id="KW-0804">Transcription</keyword>
<evidence type="ECO:0000256" key="2">
    <source>
        <dbReference type="ARBA" id="ARBA00023015"/>
    </source>
</evidence>
<keyword evidence="5" id="KW-0539">Nucleus</keyword>
<reference evidence="8 9" key="1">
    <citation type="submission" date="2021-05" db="EMBL/GenBank/DDBJ databases">
        <title>Genome Assembly of Synthetic Allotetraploid Brassica napus Reveals Homoeologous Exchanges between Subgenomes.</title>
        <authorList>
            <person name="Davis J.T."/>
        </authorList>
    </citation>
    <scope>NUCLEOTIDE SEQUENCE [LARGE SCALE GENOMIC DNA]</scope>
    <source>
        <strain evidence="9">cv. Da-Ae</strain>
        <tissue evidence="8">Seedling</tissue>
    </source>
</reference>
<dbReference type="Pfam" id="PF01105">
    <property type="entry name" value="EMP24_GP25L"/>
    <property type="match status" value="1"/>
</dbReference>
<dbReference type="InterPro" id="IPR015300">
    <property type="entry name" value="DNA-bd_pseudobarrel_sf"/>
</dbReference>
<dbReference type="CDD" id="cd10017">
    <property type="entry name" value="B3_DNA"/>
    <property type="match status" value="2"/>
</dbReference>
<evidence type="ECO:0000313" key="9">
    <source>
        <dbReference type="Proteomes" id="UP000824890"/>
    </source>
</evidence>
<dbReference type="SMART" id="SM01190">
    <property type="entry name" value="EMP24_GP25L"/>
    <property type="match status" value="1"/>
</dbReference>
<evidence type="ECO:0000256" key="6">
    <source>
        <dbReference type="SAM" id="Phobius"/>
    </source>
</evidence>
<organism evidence="8 9">
    <name type="scientific">Brassica napus</name>
    <name type="common">Rape</name>
    <dbReference type="NCBI Taxonomy" id="3708"/>
    <lineage>
        <taxon>Eukaryota</taxon>
        <taxon>Viridiplantae</taxon>
        <taxon>Streptophyta</taxon>
        <taxon>Embryophyta</taxon>
        <taxon>Tracheophyta</taxon>
        <taxon>Spermatophyta</taxon>
        <taxon>Magnoliopsida</taxon>
        <taxon>eudicotyledons</taxon>
        <taxon>Gunneridae</taxon>
        <taxon>Pentapetalae</taxon>
        <taxon>rosids</taxon>
        <taxon>malvids</taxon>
        <taxon>Brassicales</taxon>
        <taxon>Brassicaceae</taxon>
        <taxon>Brassiceae</taxon>
        <taxon>Brassica</taxon>
    </lineage>
</organism>
<dbReference type="PROSITE" id="PS50863">
    <property type="entry name" value="B3"/>
    <property type="match status" value="2"/>
</dbReference>
<dbReference type="SUPFAM" id="SSF101936">
    <property type="entry name" value="DNA-binding pseudobarrel domain"/>
    <property type="match status" value="2"/>
</dbReference>
<keyword evidence="2" id="KW-0805">Transcription regulation</keyword>
<evidence type="ECO:0000259" key="7">
    <source>
        <dbReference type="PROSITE" id="PS50863"/>
    </source>
</evidence>
<dbReference type="InterPro" id="IPR009038">
    <property type="entry name" value="GOLD_dom"/>
</dbReference>
<feature type="domain" description="TF-B3" evidence="7">
    <location>
        <begin position="360"/>
        <end position="458"/>
    </location>
</feature>